<evidence type="ECO:0000256" key="7">
    <source>
        <dbReference type="RuleBase" id="RU000461"/>
    </source>
</evidence>
<gene>
    <name evidence="8" type="primary">tjp9</name>
</gene>
<reference evidence="8" key="2">
    <citation type="submission" date="2020-02" db="EMBL/GenBank/DDBJ databases">
        <authorList>
            <person name="Schaeberle T.F."/>
        </authorList>
    </citation>
    <scope>NUCLEOTIDE SEQUENCE</scope>
</reference>
<name>A0A6H0DYE0_9CYAN</name>
<dbReference type="GO" id="GO:0005506">
    <property type="term" value="F:iron ion binding"/>
    <property type="evidence" value="ECO:0007669"/>
    <property type="project" value="InterPro"/>
</dbReference>
<dbReference type="GO" id="GO:0004497">
    <property type="term" value="F:monooxygenase activity"/>
    <property type="evidence" value="ECO:0007669"/>
    <property type="project" value="UniProtKB-KW"/>
</dbReference>
<dbReference type="PROSITE" id="PS00086">
    <property type="entry name" value="CYTOCHROME_P450"/>
    <property type="match status" value="1"/>
</dbReference>
<evidence type="ECO:0000313" key="8">
    <source>
        <dbReference type="EMBL" id="QIS94333.1"/>
    </source>
</evidence>
<dbReference type="FunFam" id="1.10.630.10:FF:000018">
    <property type="entry name" value="Cytochrome P450 monooxygenase"/>
    <property type="match status" value="1"/>
</dbReference>
<dbReference type="CDD" id="cd20625">
    <property type="entry name" value="CYP164-like"/>
    <property type="match status" value="1"/>
</dbReference>
<keyword evidence="6 7" id="KW-0503">Monooxygenase</keyword>
<keyword evidence="3 7" id="KW-0479">Metal-binding</keyword>
<evidence type="ECO:0000256" key="4">
    <source>
        <dbReference type="ARBA" id="ARBA00023002"/>
    </source>
</evidence>
<reference evidence="8" key="1">
    <citation type="journal article" date="2020" name="ChemBioChem">
        <title>Halogenation-guided chemical screening provides insight into tjipanazole biosynthesis by the cyanobacterium Fischerella ambigua.</title>
        <authorList>
            <person name="Chilczuk T."/>
            <person name="Schaberle T.F."/>
            <person name="Vahdati S."/>
            <person name="Mettal U."/>
            <person name="El Omari M."/>
            <person name="Enke H."/>
            <person name="Wiese M."/>
            <person name="Konig G.M."/>
            <person name="Niedermeyer T.H.J."/>
        </authorList>
    </citation>
    <scope>NUCLEOTIDE SEQUENCE</scope>
</reference>
<sequence length="427" mass="48538">MIERLNPFLPEFIANPYAFYSRYREEDPVHWGITSNSRLPGAWYLFRYEDVVKVFEDPRFGREARRVLSDNQAPLVPPAYKGFLSMVSNWLVFRDPPDHTRLRSLVNKVFSQRVVENIRPAIFSIADSLLDQVHARGEMDLIEEFAFPLPVMVIAALLGVDPKDRPLFRQWSMALLEASASRLTPSPEIYSRAEQATQGFIDYFTEAIAQRRAEPREDLITDLIKAQDEGDKLSEQEVLSMCIHLLTAGHETTVNLISKGMLSLLRNRDTFKILRTHPELLPGAVEELLRYDSPVQMVTRWAYEDVEIGGKLIRRGDSVGLMIGAANRDPLRFENPDVLDIKREDCRHCVFGGGIHFCIGSALARAEGQIALNVLLNRLPELRLAEQTLEWHGTIVFHGPKHLWVTFRPPTIPSAMPTPVVTSVNSD</sequence>
<comment type="similarity">
    <text evidence="1 7">Belongs to the cytochrome P450 family.</text>
</comment>
<keyword evidence="4 7" id="KW-0560">Oxidoreductase</keyword>
<dbReference type="PANTHER" id="PTHR46696">
    <property type="entry name" value="P450, PUTATIVE (EUROFUNG)-RELATED"/>
    <property type="match status" value="1"/>
</dbReference>
<dbReference type="GO" id="GO:0016705">
    <property type="term" value="F:oxidoreductase activity, acting on paired donors, with incorporation or reduction of molecular oxygen"/>
    <property type="evidence" value="ECO:0007669"/>
    <property type="project" value="InterPro"/>
</dbReference>
<keyword evidence="5 7" id="KW-0408">Iron</keyword>
<proteinExistence type="inferred from homology"/>
<protein>
    <submittedName>
        <fullName evidence="8">Tjp9</fullName>
    </submittedName>
</protein>
<accession>A0A6H0DYE0</accession>
<evidence type="ECO:0000256" key="1">
    <source>
        <dbReference type="ARBA" id="ARBA00010617"/>
    </source>
</evidence>
<dbReference type="GO" id="GO:0020037">
    <property type="term" value="F:heme binding"/>
    <property type="evidence" value="ECO:0007669"/>
    <property type="project" value="InterPro"/>
</dbReference>
<dbReference type="PANTHER" id="PTHR46696:SF1">
    <property type="entry name" value="CYTOCHROME P450 YJIB-RELATED"/>
    <property type="match status" value="1"/>
</dbReference>
<evidence type="ECO:0000256" key="5">
    <source>
        <dbReference type="ARBA" id="ARBA00023004"/>
    </source>
</evidence>
<dbReference type="EMBL" id="MT078730">
    <property type="protein sequence ID" value="QIS94333.1"/>
    <property type="molecule type" value="Genomic_DNA"/>
</dbReference>
<dbReference type="InterPro" id="IPR001128">
    <property type="entry name" value="Cyt_P450"/>
</dbReference>
<evidence type="ECO:0000256" key="3">
    <source>
        <dbReference type="ARBA" id="ARBA00022723"/>
    </source>
</evidence>
<dbReference type="Pfam" id="PF00067">
    <property type="entry name" value="p450"/>
    <property type="match status" value="1"/>
</dbReference>
<organism evidence="8">
    <name type="scientific">Symphyonema bifilamentata 97.28</name>
    <dbReference type="NCBI Taxonomy" id="2721247"/>
    <lineage>
        <taxon>Bacteria</taxon>
        <taxon>Bacillati</taxon>
        <taxon>Cyanobacteriota</taxon>
        <taxon>Cyanophyceae</taxon>
        <taxon>Nostocales</taxon>
        <taxon>Symphyonemataceae</taxon>
        <taxon>Symphyonema</taxon>
        <taxon>Symphyonema bifilamentata</taxon>
    </lineage>
</organism>
<evidence type="ECO:0000256" key="2">
    <source>
        <dbReference type="ARBA" id="ARBA00022617"/>
    </source>
</evidence>
<dbReference type="Gene3D" id="1.10.630.10">
    <property type="entry name" value="Cytochrome P450"/>
    <property type="match status" value="1"/>
</dbReference>
<evidence type="ECO:0000256" key="6">
    <source>
        <dbReference type="ARBA" id="ARBA00023033"/>
    </source>
</evidence>
<dbReference type="SUPFAM" id="SSF48264">
    <property type="entry name" value="Cytochrome P450"/>
    <property type="match status" value="1"/>
</dbReference>
<dbReference type="AlphaFoldDB" id="A0A6H0DYE0"/>
<dbReference type="InterPro" id="IPR036396">
    <property type="entry name" value="Cyt_P450_sf"/>
</dbReference>
<dbReference type="InterPro" id="IPR002397">
    <property type="entry name" value="Cyt_P450_B"/>
</dbReference>
<keyword evidence="2 7" id="KW-0349">Heme</keyword>
<dbReference type="PRINTS" id="PR00359">
    <property type="entry name" value="BP450"/>
</dbReference>
<dbReference type="InterPro" id="IPR017972">
    <property type="entry name" value="Cyt_P450_CS"/>
</dbReference>